<dbReference type="InterPro" id="IPR011050">
    <property type="entry name" value="Pectin_lyase_fold/virulence"/>
</dbReference>
<dbReference type="Pfam" id="PF03422">
    <property type="entry name" value="CBM_6"/>
    <property type="match status" value="3"/>
</dbReference>
<dbReference type="InterPro" id="IPR013783">
    <property type="entry name" value="Ig-like_fold"/>
</dbReference>
<dbReference type="SUPFAM" id="SSF49785">
    <property type="entry name" value="Galactose-binding domain-like"/>
    <property type="match status" value="3"/>
</dbReference>
<feature type="compositionally biased region" description="Low complexity" evidence="2">
    <location>
        <begin position="491"/>
        <end position="511"/>
    </location>
</feature>
<evidence type="ECO:0000256" key="2">
    <source>
        <dbReference type="SAM" id="MobiDB-lite"/>
    </source>
</evidence>
<dbReference type="Pfam" id="PF17957">
    <property type="entry name" value="Big_7"/>
    <property type="match status" value="1"/>
</dbReference>
<dbReference type="InterPro" id="IPR005084">
    <property type="entry name" value="CBM6"/>
</dbReference>
<dbReference type="EMBL" id="JAHESF010000039">
    <property type="protein sequence ID" value="MBT1700345.1"/>
    <property type="molecule type" value="Genomic_DNA"/>
</dbReference>
<feature type="domain" description="CBM6" evidence="3">
    <location>
        <begin position="738"/>
        <end position="857"/>
    </location>
</feature>
<dbReference type="InterPro" id="IPR039448">
    <property type="entry name" value="Beta_helix"/>
</dbReference>
<evidence type="ECO:0000259" key="3">
    <source>
        <dbReference type="PROSITE" id="PS51175"/>
    </source>
</evidence>
<dbReference type="Gene3D" id="2.60.40.10">
    <property type="entry name" value="Immunoglobulins"/>
    <property type="match status" value="1"/>
</dbReference>
<dbReference type="Gene3D" id="2.60.120.260">
    <property type="entry name" value="Galactose-binding domain-like"/>
    <property type="match status" value="3"/>
</dbReference>
<evidence type="ECO:0000313" key="4">
    <source>
        <dbReference type="EMBL" id="MBT1700345.1"/>
    </source>
</evidence>
<proteinExistence type="predicted"/>
<dbReference type="PROSITE" id="PS51175">
    <property type="entry name" value="CBM6"/>
    <property type="match status" value="3"/>
</dbReference>
<dbReference type="AlphaFoldDB" id="A0AAP2GRT2"/>
<protein>
    <submittedName>
        <fullName evidence="4">Carbohydrate-binding protein</fullName>
    </submittedName>
</protein>
<dbReference type="SUPFAM" id="SSF51126">
    <property type="entry name" value="Pectin lyase-like"/>
    <property type="match status" value="2"/>
</dbReference>
<dbReference type="SMART" id="SM00710">
    <property type="entry name" value="PbH1"/>
    <property type="match status" value="5"/>
</dbReference>
<sequence>MQCSYAATYYVSLAGNDATGDGSSGKPWRTLRYAVTRVPANQGHIIKLAGGTYVEAGLVEVPLGVSIEGAGKDVTILKAASGFYYYPATPAFAVDKFLISLSAGSPQNGNQSLKGFTVDGDGKKLHGGIYVRNRNNVLIDGVKVTNTNFSGIWLWDVKDTRLTNSNLLNCAWGSAAWVSGALDLGNAERLEIDNCVIDEGKGYGIKLLGPGVGTFNKLKIHDCTVTVNPIGLWNNGSAPNISIELMNAYMTDCEIYNCYVDNHISLANNETILSNGVKTMRVHHNTIDMAKRAGGRGYGIELSIHDVEVDNNYFIKGSYGIAHWGKQKKNWNIHHNVFYWIESGGYPGDVLRSQQSGLNNVKFYNNTIEMVGTRTTNLIGIYGGTSANVEIKNNLVINNNTAYSYYPNKFIHLEAGLSIANLQVANNLLDRLAMSTTAGQYSGNLSGDPQVSRSGNRPFPYYTPVSGSRLIDGGINVGLSFTGLRPDIGASESSGTGTTPSNSNPTVSITSPANNATVNQGTSVTIAANASDSDGTVSKVEFYYGSTLLGTDTSSPYSFVWSNVGAGSYALKAIATDDKGASTTSSPVSITVLAPVEPVALPGTIQAENFSAMSGIQLESTSDTGGGQNVGFIETGDWMDYKVTVATAGNYQVQYRVASPAAGGSIQLRSGATTLATTAVAATGGWQTYQTINATVSLPAGSQTLRVYAAAGGFNLNWIQASAASTTPPVSSGLPIPGIVQAEGYTQQSGVQKEATKDTGGGEDVGWIETGDWMDYNVTVAAAGSYLVQYRVASPAAGGSIQLRSVATTLATTAVPSTGGWQTWQTINATVSLPAGAQTLRIYAAAGGFNLNWAQFSAVTASGITIPGVVQAESYTQQSGVVKETTKDTGAGQNVGWIDTGDWMDYDVNVITAGSYTVQYRVSSPSTAGKIQLKKGSTILATTSVPATGGWQTWQTITATVSLSAGPQTLRLQASTGGFNLNWIQFTNGLITSASARVADDGELAIEEGFVPARIFSPNGDGLNDTWQWSDPETMTNCSVVIYDGAGRQVYQSSGEQLSWDGMSQGKSSPSGAYYYVITCDGKKLTGSLQIVR</sequence>
<dbReference type="Pfam" id="PF13585">
    <property type="entry name" value="CHU_C"/>
    <property type="match status" value="1"/>
</dbReference>
<dbReference type="InterPro" id="IPR026341">
    <property type="entry name" value="T9SS_type_B"/>
</dbReference>
<dbReference type="Gene3D" id="2.160.20.10">
    <property type="entry name" value="Single-stranded right-handed beta-helix, Pectin lyase-like"/>
    <property type="match status" value="1"/>
</dbReference>
<dbReference type="RefSeq" id="WP_254168897.1">
    <property type="nucleotide sequence ID" value="NZ_JAHESF010000039.1"/>
</dbReference>
<feature type="domain" description="CBM6" evidence="3">
    <location>
        <begin position="603"/>
        <end position="722"/>
    </location>
</feature>
<dbReference type="InterPro" id="IPR012334">
    <property type="entry name" value="Pectin_lyas_fold"/>
</dbReference>
<evidence type="ECO:0000256" key="1">
    <source>
        <dbReference type="ARBA" id="ARBA00022729"/>
    </source>
</evidence>
<dbReference type="CDD" id="cd04080">
    <property type="entry name" value="CBM6_cellulase-like"/>
    <property type="match status" value="3"/>
</dbReference>
<organism evidence="4 5">
    <name type="scientific">Chryseosolibacter histidini</name>
    <dbReference type="NCBI Taxonomy" id="2782349"/>
    <lineage>
        <taxon>Bacteria</taxon>
        <taxon>Pseudomonadati</taxon>
        <taxon>Bacteroidota</taxon>
        <taxon>Cytophagia</taxon>
        <taxon>Cytophagales</taxon>
        <taxon>Chryseotaleaceae</taxon>
        <taxon>Chryseosolibacter</taxon>
    </lineage>
</organism>
<dbReference type="InterPro" id="IPR008979">
    <property type="entry name" value="Galactose-bd-like_sf"/>
</dbReference>
<dbReference type="GO" id="GO:0030246">
    <property type="term" value="F:carbohydrate binding"/>
    <property type="evidence" value="ECO:0007669"/>
    <property type="project" value="InterPro"/>
</dbReference>
<accession>A0AAP2GRT2</accession>
<dbReference type="InterPro" id="IPR006584">
    <property type="entry name" value="Cellulose-bd_IV"/>
</dbReference>
<feature type="domain" description="CBM6" evidence="3">
    <location>
        <begin position="868"/>
        <end position="987"/>
    </location>
</feature>
<dbReference type="InterPro" id="IPR006626">
    <property type="entry name" value="PbH1"/>
</dbReference>
<reference evidence="4 5" key="1">
    <citation type="submission" date="2021-05" db="EMBL/GenBank/DDBJ databases">
        <title>A Polyphasic approach of four new species of the genus Ohtaekwangia: Ohtaekwangia histidinii sp. nov., Ohtaekwangia cretensis sp. nov., Ohtaekwangia indiensis sp. nov., Ohtaekwangia reichenbachii sp. nov. from diverse environment.</title>
        <authorList>
            <person name="Octaviana S."/>
        </authorList>
    </citation>
    <scope>NUCLEOTIDE SEQUENCE [LARGE SCALE GENOMIC DNA]</scope>
    <source>
        <strain evidence="4 5">PWU4</strain>
    </source>
</reference>
<dbReference type="Proteomes" id="UP001319200">
    <property type="component" value="Unassembled WGS sequence"/>
</dbReference>
<dbReference type="NCBIfam" id="TIGR04131">
    <property type="entry name" value="Bac_Flav_CTERM"/>
    <property type="match status" value="1"/>
</dbReference>
<evidence type="ECO:0000313" key="5">
    <source>
        <dbReference type="Proteomes" id="UP001319200"/>
    </source>
</evidence>
<keyword evidence="5" id="KW-1185">Reference proteome</keyword>
<gene>
    <name evidence="4" type="ORF">KK083_25890</name>
</gene>
<name>A0AAP2GRT2_9BACT</name>
<dbReference type="Pfam" id="PF13229">
    <property type="entry name" value="Beta_helix"/>
    <property type="match status" value="1"/>
</dbReference>
<dbReference type="SMART" id="SM00606">
    <property type="entry name" value="CBD_IV"/>
    <property type="match status" value="3"/>
</dbReference>
<feature type="region of interest" description="Disordered" evidence="2">
    <location>
        <begin position="488"/>
        <end position="514"/>
    </location>
</feature>
<comment type="caution">
    <text evidence="4">The sequence shown here is derived from an EMBL/GenBank/DDBJ whole genome shotgun (WGS) entry which is preliminary data.</text>
</comment>
<keyword evidence="1" id="KW-0732">Signal</keyword>